<dbReference type="PRINTS" id="PR00411">
    <property type="entry name" value="PNDRDTASEI"/>
</dbReference>
<dbReference type="InterPro" id="IPR036188">
    <property type="entry name" value="FAD/NAD-bd_sf"/>
</dbReference>
<keyword evidence="1" id="KW-0503">Monooxygenase</keyword>
<dbReference type="GO" id="GO:0004497">
    <property type="term" value="F:monooxygenase activity"/>
    <property type="evidence" value="ECO:0007669"/>
    <property type="project" value="UniProtKB-KW"/>
</dbReference>
<gene>
    <name evidence="1" type="ORF">CWI32_08435</name>
</gene>
<dbReference type="Proteomes" id="UP000243446">
    <property type="component" value="Unassembled WGS sequence"/>
</dbReference>
<protein>
    <submittedName>
        <fullName evidence="1">4-hydroxyacetophenone monooxygenase</fullName>
    </submittedName>
</protein>
<dbReference type="GeneID" id="97176618"/>
<dbReference type="PANTHER" id="PTHR42877:SF4">
    <property type="entry name" value="FAD_NAD(P)-BINDING DOMAIN-CONTAINING PROTEIN-RELATED"/>
    <property type="match status" value="1"/>
</dbReference>
<organism evidence="1 2">
    <name type="scientific">Acinetobacter pseudolwoffii</name>
    <dbReference type="NCBI Taxonomy" id="2053287"/>
    <lineage>
        <taxon>Bacteria</taxon>
        <taxon>Pseudomonadati</taxon>
        <taxon>Pseudomonadota</taxon>
        <taxon>Gammaproteobacteria</taxon>
        <taxon>Moraxellales</taxon>
        <taxon>Moraxellaceae</taxon>
        <taxon>Acinetobacter</taxon>
    </lineage>
</organism>
<dbReference type="AlphaFoldDB" id="A0A2H9YSB5"/>
<dbReference type="InterPro" id="IPR051209">
    <property type="entry name" value="FAD-bind_Monooxygenase_sf"/>
</dbReference>
<reference evidence="1 2" key="1">
    <citation type="submission" date="2017-11" db="EMBL/GenBank/DDBJ databases">
        <title>Revising the taxonomy of the Acinetobacter lwoffii group: the description of Acinetobacter pseudolwoffii sp. nov. and emended description of Acinetobacter lwoffii.</title>
        <authorList>
            <person name="Nemec A."/>
            <person name="Radolfova-Krizova L."/>
        </authorList>
    </citation>
    <scope>NUCLEOTIDE SEQUENCE [LARGE SCALE GENOMIC DNA]</scope>
    <source>
        <strain evidence="1 2">ANC 5044</strain>
    </source>
</reference>
<dbReference type="Pfam" id="PF13738">
    <property type="entry name" value="Pyr_redox_3"/>
    <property type="match status" value="1"/>
</dbReference>
<proteinExistence type="predicted"/>
<dbReference type="SUPFAM" id="SSF51905">
    <property type="entry name" value="FAD/NAD(P)-binding domain"/>
    <property type="match status" value="2"/>
</dbReference>
<sequence>MQAQGQRSKILIVGSGFGGLGMAIRLKQQGIHDFKIIERAAEVGGTWRDNTYPGVACDVPSHLYSFSFIKNPNWSRVFPQGVEIQCYLIQCCDQENIRPHIDFHTQLEKASWNARERIWEIHTSKGLYQAEILITATGHLADEHLPQIPGLEEFEGQVMHSARWNHQISLENQHVVVVGSGASAVQLVPEIAKTAKNLTVLQRSAPYILPRPDRPYSESEKQLFRKDPDSMSALRHSLFWGNEYNFAQRRNLKSQFERVKKNCLQFLKHQISDPELQHKLTPNYEPGCKRLLLSNDYYPTFLKPHVTLEDSALAEVTKDGVLSQAGNKFFADIIVFATGFEAARPPYAAKVVGKQGLSLEQQWSSGMQGYQSTTVHNFPNLFILNGPNTGSGHNSALYFLETQFDLVLDALQFFEQQQIQVFEADQEAENSYMQELQQLSQGSVWLSESCKSWYLDPVSRKLTLVWPDYAHSFRDKNQHFIRSGYHYKYVESRQQKVV</sequence>
<dbReference type="RefSeq" id="WP_100535103.1">
    <property type="nucleotide sequence ID" value="NZ_CBDBYO010000004.1"/>
</dbReference>
<dbReference type="PANTHER" id="PTHR42877">
    <property type="entry name" value="L-ORNITHINE N(5)-MONOOXYGENASE-RELATED"/>
    <property type="match status" value="1"/>
</dbReference>
<evidence type="ECO:0000313" key="1">
    <source>
        <dbReference type="EMBL" id="PJO75542.1"/>
    </source>
</evidence>
<dbReference type="EMBL" id="PHRG01000003">
    <property type="protein sequence ID" value="PJO75542.1"/>
    <property type="molecule type" value="Genomic_DNA"/>
</dbReference>
<keyword evidence="1" id="KW-0560">Oxidoreductase</keyword>
<accession>A0A2H9YSB5</accession>
<comment type="caution">
    <text evidence="1">The sequence shown here is derived from an EMBL/GenBank/DDBJ whole genome shotgun (WGS) entry which is preliminary data.</text>
</comment>
<evidence type="ECO:0000313" key="2">
    <source>
        <dbReference type="Proteomes" id="UP000243446"/>
    </source>
</evidence>
<dbReference type="Gene3D" id="3.50.50.60">
    <property type="entry name" value="FAD/NAD(P)-binding domain"/>
    <property type="match status" value="2"/>
</dbReference>
<name>A0A2H9YSB5_9GAMM</name>